<protein>
    <submittedName>
        <fullName evidence="2">Uncharacterized protein</fullName>
    </submittedName>
</protein>
<feature type="transmembrane region" description="Helical" evidence="1">
    <location>
        <begin position="83"/>
        <end position="115"/>
    </location>
</feature>
<organism evidence="2 3">
    <name type="scientific">Streptococcus oralis SK255</name>
    <dbReference type="NCBI Taxonomy" id="1005704"/>
    <lineage>
        <taxon>Bacteria</taxon>
        <taxon>Bacillati</taxon>
        <taxon>Bacillota</taxon>
        <taxon>Bacilli</taxon>
        <taxon>Lactobacillales</taxon>
        <taxon>Streptococcaceae</taxon>
        <taxon>Streptococcus</taxon>
    </lineage>
</organism>
<evidence type="ECO:0000256" key="1">
    <source>
        <dbReference type="SAM" id="Phobius"/>
    </source>
</evidence>
<evidence type="ECO:0000313" key="3">
    <source>
        <dbReference type="Proteomes" id="UP000003695"/>
    </source>
</evidence>
<keyword evidence="1" id="KW-0812">Transmembrane</keyword>
<feature type="transmembrane region" description="Helical" evidence="1">
    <location>
        <begin position="135"/>
        <end position="156"/>
    </location>
</feature>
<keyword evidence="1" id="KW-1133">Transmembrane helix</keyword>
<accession>F5VWD1</accession>
<dbReference type="EMBL" id="AFNM01000047">
    <property type="protein sequence ID" value="EGL86587.1"/>
    <property type="molecule type" value="Genomic_DNA"/>
</dbReference>
<dbReference type="AlphaFoldDB" id="F5VWD1"/>
<keyword evidence="1" id="KW-0472">Membrane</keyword>
<comment type="caution">
    <text evidence="2">The sequence shown here is derived from an EMBL/GenBank/DDBJ whole genome shotgun (WGS) entry which is preliminary data.</text>
</comment>
<name>F5VWD1_STROR</name>
<gene>
    <name evidence="2" type="ORF">HMPREF9968_0013</name>
</gene>
<dbReference type="Proteomes" id="UP000003695">
    <property type="component" value="Unassembled WGS sequence"/>
</dbReference>
<sequence length="208" mass="24337">MTNSYLDDRTFSSLIDTAYVAQIFNLLLVLYQHLVLHLHPDFTNGIFGFTNYANGIQGFYCLALSILSIVYYLYGKWKAMKSLILIAISCIICALAEIKYFFVIFIFSIFLIFIFQKSKAVRKARIISTSVGISLLFWLPIKLLKWFCLIICILFLMLQRHYPMKTEQTLRDEPILFPFYGITYFIMIMLVPYLEKVWGHTLLIISMN</sequence>
<feature type="transmembrane region" description="Helical" evidence="1">
    <location>
        <begin position="12"/>
        <end position="32"/>
    </location>
</feature>
<reference evidence="2 3" key="1">
    <citation type="submission" date="2011-04" db="EMBL/GenBank/DDBJ databases">
        <authorList>
            <person name="Durkin A.S."/>
            <person name="Radune D."/>
            <person name="Hostetler J."/>
            <person name="Torralba M."/>
            <person name="Gillis M."/>
            <person name="Methe B."/>
            <person name="Sutton G."/>
            <person name="Nelson K.E."/>
        </authorList>
    </citation>
    <scope>NUCLEOTIDE SEQUENCE [LARGE SCALE GENOMIC DNA]</scope>
    <source>
        <strain evidence="2 3">SK255</strain>
    </source>
</reference>
<proteinExistence type="predicted"/>
<feature type="transmembrane region" description="Helical" evidence="1">
    <location>
        <begin position="177"/>
        <end position="194"/>
    </location>
</feature>
<feature type="transmembrane region" description="Helical" evidence="1">
    <location>
        <begin position="52"/>
        <end position="74"/>
    </location>
</feature>
<evidence type="ECO:0000313" key="2">
    <source>
        <dbReference type="EMBL" id="EGL86587.1"/>
    </source>
</evidence>
<dbReference type="PATRIC" id="fig|1005704.3.peg.1522"/>